<feature type="domain" description="Kazal-like" evidence="2">
    <location>
        <begin position="23"/>
        <end position="67"/>
    </location>
</feature>
<dbReference type="PhylomeDB" id="B4NK27"/>
<evidence type="ECO:0000259" key="2">
    <source>
        <dbReference type="PROSITE" id="PS51465"/>
    </source>
</evidence>
<sequence>MKYQALTLFCLALATGIAANSVSNNETDCPQICSSIYKPVCATDGNIFKEFASSCNLKADNCRRQRSALQTYSETDAAWCSSELVENLHEKLGSFKLDVNECLKPCSMIYQPICVTNGKYRALMSNVCAFETFNCALQVAGVETAEKFRILQNEKC</sequence>
<proteinExistence type="predicted"/>
<gene>
    <name evidence="3" type="primary">Dwil\GK14457</name>
    <name evidence="3" type="ORF">Dwil_GK14457</name>
</gene>
<dbReference type="SUPFAM" id="SSF100895">
    <property type="entry name" value="Kazal-type serine protease inhibitors"/>
    <property type="match status" value="1"/>
</dbReference>
<dbReference type="Proteomes" id="UP000007798">
    <property type="component" value="Unassembled WGS sequence"/>
</dbReference>
<dbReference type="CDD" id="cd00104">
    <property type="entry name" value="KAZAL_FS"/>
    <property type="match status" value="1"/>
</dbReference>
<dbReference type="HOGENOM" id="CLU_1604439_0_0_1"/>
<evidence type="ECO:0000256" key="1">
    <source>
        <dbReference type="SAM" id="SignalP"/>
    </source>
</evidence>
<dbReference type="PROSITE" id="PS51465">
    <property type="entry name" value="KAZAL_2"/>
    <property type="match status" value="2"/>
</dbReference>
<keyword evidence="4" id="KW-1185">Reference proteome</keyword>
<protein>
    <recommendedName>
        <fullName evidence="2">Kazal-like domain-containing protein</fullName>
    </recommendedName>
</protein>
<dbReference type="OrthoDB" id="88467at2759"/>
<dbReference type="Gene3D" id="3.30.60.30">
    <property type="match status" value="2"/>
</dbReference>
<dbReference type="SMART" id="SM00280">
    <property type="entry name" value="KAZAL"/>
    <property type="match status" value="2"/>
</dbReference>
<reference evidence="3 4" key="1">
    <citation type="journal article" date="2007" name="Nature">
        <title>Evolution of genes and genomes on the Drosophila phylogeny.</title>
        <authorList>
            <consortium name="Drosophila 12 Genomes Consortium"/>
            <person name="Clark A.G."/>
            <person name="Eisen M.B."/>
            <person name="Smith D.R."/>
            <person name="Bergman C.M."/>
            <person name="Oliver B."/>
            <person name="Markow T.A."/>
            <person name="Kaufman T.C."/>
            <person name="Kellis M."/>
            <person name="Gelbart W."/>
            <person name="Iyer V.N."/>
            <person name="Pollard D.A."/>
            <person name="Sackton T.B."/>
            <person name="Larracuente A.M."/>
            <person name="Singh N.D."/>
            <person name="Abad J.P."/>
            <person name="Abt D.N."/>
            <person name="Adryan B."/>
            <person name="Aguade M."/>
            <person name="Akashi H."/>
            <person name="Anderson W.W."/>
            <person name="Aquadro C.F."/>
            <person name="Ardell D.H."/>
            <person name="Arguello R."/>
            <person name="Artieri C.G."/>
            <person name="Barbash D.A."/>
            <person name="Barker D."/>
            <person name="Barsanti P."/>
            <person name="Batterham P."/>
            <person name="Batzoglou S."/>
            <person name="Begun D."/>
            <person name="Bhutkar A."/>
            <person name="Blanco E."/>
            <person name="Bosak S.A."/>
            <person name="Bradley R.K."/>
            <person name="Brand A.D."/>
            <person name="Brent M.R."/>
            <person name="Brooks A.N."/>
            <person name="Brown R.H."/>
            <person name="Butlin R.K."/>
            <person name="Caggese C."/>
            <person name="Calvi B.R."/>
            <person name="Bernardo de Carvalho A."/>
            <person name="Caspi A."/>
            <person name="Castrezana S."/>
            <person name="Celniker S.E."/>
            <person name="Chang J.L."/>
            <person name="Chapple C."/>
            <person name="Chatterji S."/>
            <person name="Chinwalla A."/>
            <person name="Civetta A."/>
            <person name="Clifton S.W."/>
            <person name="Comeron J.M."/>
            <person name="Costello J.C."/>
            <person name="Coyne J.A."/>
            <person name="Daub J."/>
            <person name="David R.G."/>
            <person name="Delcher A.L."/>
            <person name="Delehaunty K."/>
            <person name="Do C.B."/>
            <person name="Ebling H."/>
            <person name="Edwards K."/>
            <person name="Eickbush T."/>
            <person name="Evans J.D."/>
            <person name="Filipski A."/>
            <person name="Findeiss S."/>
            <person name="Freyhult E."/>
            <person name="Fulton L."/>
            <person name="Fulton R."/>
            <person name="Garcia A.C."/>
            <person name="Gardiner A."/>
            <person name="Garfield D.A."/>
            <person name="Garvin B.E."/>
            <person name="Gibson G."/>
            <person name="Gilbert D."/>
            <person name="Gnerre S."/>
            <person name="Godfrey J."/>
            <person name="Good R."/>
            <person name="Gotea V."/>
            <person name="Gravely B."/>
            <person name="Greenberg A.J."/>
            <person name="Griffiths-Jones S."/>
            <person name="Gross S."/>
            <person name="Guigo R."/>
            <person name="Gustafson E.A."/>
            <person name="Haerty W."/>
            <person name="Hahn M.W."/>
            <person name="Halligan D.L."/>
            <person name="Halpern A.L."/>
            <person name="Halter G.M."/>
            <person name="Han M.V."/>
            <person name="Heger A."/>
            <person name="Hillier L."/>
            <person name="Hinrichs A.S."/>
            <person name="Holmes I."/>
            <person name="Hoskins R.A."/>
            <person name="Hubisz M.J."/>
            <person name="Hultmark D."/>
            <person name="Huntley M.A."/>
            <person name="Jaffe D.B."/>
            <person name="Jagadeeshan S."/>
            <person name="Jeck W.R."/>
            <person name="Johnson J."/>
            <person name="Jones C.D."/>
            <person name="Jordan W.C."/>
            <person name="Karpen G.H."/>
            <person name="Kataoka E."/>
            <person name="Keightley P.D."/>
            <person name="Kheradpour P."/>
            <person name="Kirkness E.F."/>
            <person name="Koerich L.B."/>
            <person name="Kristiansen K."/>
            <person name="Kudrna D."/>
            <person name="Kulathinal R.J."/>
            <person name="Kumar S."/>
            <person name="Kwok R."/>
            <person name="Lander E."/>
            <person name="Langley C.H."/>
            <person name="Lapoint R."/>
            <person name="Lazzaro B.P."/>
            <person name="Lee S.J."/>
            <person name="Levesque L."/>
            <person name="Li R."/>
            <person name="Lin C.F."/>
            <person name="Lin M.F."/>
            <person name="Lindblad-Toh K."/>
            <person name="Llopart A."/>
            <person name="Long M."/>
            <person name="Low L."/>
            <person name="Lozovsky E."/>
            <person name="Lu J."/>
            <person name="Luo M."/>
            <person name="Machado C.A."/>
            <person name="Makalowski W."/>
            <person name="Marzo M."/>
            <person name="Matsuda M."/>
            <person name="Matzkin L."/>
            <person name="McAllister B."/>
            <person name="McBride C.S."/>
            <person name="McKernan B."/>
            <person name="McKernan K."/>
            <person name="Mendez-Lago M."/>
            <person name="Minx P."/>
            <person name="Mollenhauer M.U."/>
            <person name="Montooth K."/>
            <person name="Mount S.M."/>
            <person name="Mu X."/>
            <person name="Myers E."/>
            <person name="Negre B."/>
            <person name="Newfeld S."/>
            <person name="Nielsen R."/>
            <person name="Noor M.A."/>
            <person name="O'Grady P."/>
            <person name="Pachter L."/>
            <person name="Papaceit M."/>
            <person name="Parisi M.J."/>
            <person name="Parisi M."/>
            <person name="Parts L."/>
            <person name="Pedersen J.S."/>
            <person name="Pesole G."/>
            <person name="Phillippy A.M."/>
            <person name="Ponting C.P."/>
            <person name="Pop M."/>
            <person name="Porcelli D."/>
            <person name="Powell J.R."/>
            <person name="Prohaska S."/>
            <person name="Pruitt K."/>
            <person name="Puig M."/>
            <person name="Quesneville H."/>
            <person name="Ram K.R."/>
            <person name="Rand D."/>
            <person name="Rasmussen M.D."/>
            <person name="Reed L.K."/>
            <person name="Reenan R."/>
            <person name="Reily A."/>
            <person name="Remington K.A."/>
            <person name="Rieger T.T."/>
            <person name="Ritchie M.G."/>
            <person name="Robin C."/>
            <person name="Rogers Y.H."/>
            <person name="Rohde C."/>
            <person name="Rozas J."/>
            <person name="Rubenfield M.J."/>
            <person name="Ruiz A."/>
            <person name="Russo S."/>
            <person name="Salzberg S.L."/>
            <person name="Sanchez-Gracia A."/>
            <person name="Saranga D.J."/>
            <person name="Sato H."/>
            <person name="Schaeffer S.W."/>
            <person name="Schatz M.C."/>
            <person name="Schlenke T."/>
            <person name="Schwartz R."/>
            <person name="Segarra C."/>
            <person name="Singh R.S."/>
            <person name="Sirot L."/>
            <person name="Sirota M."/>
            <person name="Sisneros N.B."/>
            <person name="Smith C.D."/>
            <person name="Smith T.F."/>
            <person name="Spieth J."/>
            <person name="Stage D.E."/>
            <person name="Stark A."/>
            <person name="Stephan W."/>
            <person name="Strausberg R.L."/>
            <person name="Strempel S."/>
            <person name="Sturgill D."/>
            <person name="Sutton G."/>
            <person name="Sutton G.G."/>
            <person name="Tao W."/>
            <person name="Teichmann S."/>
            <person name="Tobari Y.N."/>
            <person name="Tomimura Y."/>
            <person name="Tsolas J.M."/>
            <person name="Valente V.L."/>
            <person name="Venter E."/>
            <person name="Venter J.C."/>
            <person name="Vicario S."/>
            <person name="Vieira F.G."/>
            <person name="Vilella A.J."/>
            <person name="Villasante A."/>
            <person name="Walenz B."/>
            <person name="Wang J."/>
            <person name="Wasserman M."/>
            <person name="Watts T."/>
            <person name="Wilson D."/>
            <person name="Wilson R.K."/>
            <person name="Wing R.A."/>
            <person name="Wolfner M.F."/>
            <person name="Wong A."/>
            <person name="Wong G.K."/>
            <person name="Wu C.I."/>
            <person name="Wu G."/>
            <person name="Yamamoto D."/>
            <person name="Yang H.P."/>
            <person name="Yang S.P."/>
            <person name="Yorke J.A."/>
            <person name="Yoshida K."/>
            <person name="Zdobnov E."/>
            <person name="Zhang P."/>
            <person name="Zhang Y."/>
            <person name="Zimin A.V."/>
            <person name="Baldwin J."/>
            <person name="Abdouelleil A."/>
            <person name="Abdulkadir J."/>
            <person name="Abebe A."/>
            <person name="Abera B."/>
            <person name="Abreu J."/>
            <person name="Acer S.C."/>
            <person name="Aftuck L."/>
            <person name="Alexander A."/>
            <person name="An P."/>
            <person name="Anderson E."/>
            <person name="Anderson S."/>
            <person name="Arachi H."/>
            <person name="Azer M."/>
            <person name="Bachantsang P."/>
            <person name="Barry A."/>
            <person name="Bayul T."/>
            <person name="Berlin A."/>
            <person name="Bessette D."/>
            <person name="Bloom T."/>
            <person name="Blye J."/>
            <person name="Boguslavskiy L."/>
            <person name="Bonnet C."/>
            <person name="Boukhgalter B."/>
            <person name="Bourzgui I."/>
            <person name="Brown A."/>
            <person name="Cahill P."/>
            <person name="Channer S."/>
            <person name="Cheshatsang Y."/>
            <person name="Chuda L."/>
            <person name="Citroen M."/>
            <person name="Collymore A."/>
            <person name="Cooke P."/>
            <person name="Costello M."/>
            <person name="D'Aco K."/>
            <person name="Daza R."/>
            <person name="De Haan G."/>
            <person name="DeGray S."/>
            <person name="DeMaso C."/>
            <person name="Dhargay N."/>
            <person name="Dooley K."/>
            <person name="Dooley E."/>
            <person name="Doricent M."/>
            <person name="Dorje P."/>
            <person name="Dorjee K."/>
            <person name="Dupes A."/>
            <person name="Elong R."/>
            <person name="Falk J."/>
            <person name="Farina A."/>
            <person name="Faro S."/>
            <person name="Ferguson D."/>
            <person name="Fisher S."/>
            <person name="Foley C.D."/>
            <person name="Franke A."/>
            <person name="Friedrich D."/>
            <person name="Gadbois L."/>
            <person name="Gearin G."/>
            <person name="Gearin C.R."/>
            <person name="Giannoukos G."/>
            <person name="Goode T."/>
            <person name="Graham J."/>
            <person name="Grandbois E."/>
            <person name="Grewal S."/>
            <person name="Gyaltsen K."/>
            <person name="Hafez N."/>
            <person name="Hagos B."/>
            <person name="Hall J."/>
            <person name="Henson C."/>
            <person name="Hollinger A."/>
            <person name="Honan T."/>
            <person name="Huard M.D."/>
            <person name="Hughes L."/>
            <person name="Hurhula B."/>
            <person name="Husby M.E."/>
            <person name="Kamat A."/>
            <person name="Kanga B."/>
            <person name="Kashin S."/>
            <person name="Khazanovich D."/>
            <person name="Kisner P."/>
            <person name="Lance K."/>
            <person name="Lara M."/>
            <person name="Lee W."/>
            <person name="Lennon N."/>
            <person name="Letendre F."/>
            <person name="LeVine R."/>
            <person name="Lipovsky A."/>
            <person name="Liu X."/>
            <person name="Liu J."/>
            <person name="Liu S."/>
            <person name="Lokyitsang T."/>
            <person name="Lokyitsang Y."/>
            <person name="Lubonja R."/>
            <person name="Lui A."/>
            <person name="MacDonald P."/>
            <person name="Magnisalis V."/>
            <person name="Maru K."/>
            <person name="Matthews C."/>
            <person name="McCusker W."/>
            <person name="McDonough S."/>
            <person name="Mehta T."/>
            <person name="Meldrim J."/>
            <person name="Meneus L."/>
            <person name="Mihai O."/>
            <person name="Mihalev A."/>
            <person name="Mihova T."/>
            <person name="Mittelman R."/>
            <person name="Mlenga V."/>
            <person name="Montmayeur A."/>
            <person name="Mulrain L."/>
            <person name="Navidi A."/>
            <person name="Naylor J."/>
            <person name="Negash T."/>
            <person name="Nguyen T."/>
            <person name="Nguyen N."/>
            <person name="Nicol R."/>
            <person name="Norbu C."/>
            <person name="Norbu N."/>
            <person name="Novod N."/>
            <person name="O'Neill B."/>
            <person name="Osman S."/>
            <person name="Markiewicz E."/>
            <person name="Oyono O.L."/>
            <person name="Patti C."/>
            <person name="Phunkhang P."/>
            <person name="Pierre F."/>
            <person name="Priest M."/>
            <person name="Raghuraman S."/>
            <person name="Rege F."/>
            <person name="Reyes R."/>
            <person name="Rise C."/>
            <person name="Rogov P."/>
            <person name="Ross K."/>
            <person name="Ryan E."/>
            <person name="Settipalli S."/>
            <person name="Shea T."/>
            <person name="Sherpa N."/>
            <person name="Shi L."/>
            <person name="Shih D."/>
            <person name="Sparrow T."/>
            <person name="Spaulding J."/>
            <person name="Stalker J."/>
            <person name="Stange-Thomann N."/>
            <person name="Stavropoulos S."/>
            <person name="Stone C."/>
            <person name="Strader C."/>
            <person name="Tesfaye S."/>
            <person name="Thomson T."/>
            <person name="Thoulutsang Y."/>
            <person name="Thoulutsang D."/>
            <person name="Topham K."/>
            <person name="Topping I."/>
            <person name="Tsamla T."/>
            <person name="Vassiliev H."/>
            <person name="Vo A."/>
            <person name="Wangchuk T."/>
            <person name="Wangdi T."/>
            <person name="Weiand M."/>
            <person name="Wilkinson J."/>
            <person name="Wilson A."/>
            <person name="Yadav S."/>
            <person name="Young G."/>
            <person name="Yu Q."/>
            <person name="Zembek L."/>
            <person name="Zhong D."/>
            <person name="Zimmer A."/>
            <person name="Zwirko Z."/>
            <person name="Jaffe D.B."/>
            <person name="Alvarez P."/>
            <person name="Brockman W."/>
            <person name="Butler J."/>
            <person name="Chin C."/>
            <person name="Gnerre S."/>
            <person name="Grabherr M."/>
            <person name="Kleber M."/>
            <person name="Mauceli E."/>
            <person name="MacCallum I."/>
        </authorList>
    </citation>
    <scope>NUCLEOTIDE SEQUENCE [LARGE SCALE GENOMIC DNA]</scope>
    <source>
        <strain evidence="4">Tucson 14030-0811.24</strain>
    </source>
</reference>
<evidence type="ECO:0000313" key="3">
    <source>
        <dbReference type="EMBL" id="EDW85069.1"/>
    </source>
</evidence>
<keyword evidence="1" id="KW-0732">Signal</keyword>
<dbReference type="AlphaFoldDB" id="B4NK27"/>
<feature type="signal peptide" evidence="1">
    <location>
        <begin position="1"/>
        <end position="19"/>
    </location>
</feature>
<organism evidence="3 4">
    <name type="scientific">Drosophila willistoni</name>
    <name type="common">Fruit fly</name>
    <dbReference type="NCBI Taxonomy" id="7260"/>
    <lineage>
        <taxon>Eukaryota</taxon>
        <taxon>Metazoa</taxon>
        <taxon>Ecdysozoa</taxon>
        <taxon>Arthropoda</taxon>
        <taxon>Hexapoda</taxon>
        <taxon>Insecta</taxon>
        <taxon>Pterygota</taxon>
        <taxon>Neoptera</taxon>
        <taxon>Endopterygota</taxon>
        <taxon>Diptera</taxon>
        <taxon>Brachycera</taxon>
        <taxon>Muscomorpha</taxon>
        <taxon>Ephydroidea</taxon>
        <taxon>Drosophilidae</taxon>
        <taxon>Drosophila</taxon>
        <taxon>Sophophora</taxon>
    </lineage>
</organism>
<dbReference type="EMBL" id="CH964272">
    <property type="protein sequence ID" value="EDW85069.1"/>
    <property type="molecule type" value="Genomic_DNA"/>
</dbReference>
<accession>B4NK27</accession>
<name>B4NK27_DROWI</name>
<dbReference type="InterPro" id="IPR002350">
    <property type="entry name" value="Kazal_dom"/>
</dbReference>
<feature type="domain" description="Kazal-like" evidence="2">
    <location>
        <begin position="96"/>
        <end position="156"/>
    </location>
</feature>
<dbReference type="STRING" id="7260.B4NK27"/>
<evidence type="ECO:0000313" key="4">
    <source>
        <dbReference type="Proteomes" id="UP000007798"/>
    </source>
</evidence>
<dbReference type="eggNOG" id="ENOG502T80I">
    <property type="taxonomic scope" value="Eukaryota"/>
</dbReference>
<dbReference type="KEGG" id="dwi:6650158"/>
<dbReference type="InterPro" id="IPR036058">
    <property type="entry name" value="Kazal_dom_sf"/>
</dbReference>
<dbReference type="Pfam" id="PF07648">
    <property type="entry name" value="Kazal_2"/>
    <property type="match status" value="2"/>
</dbReference>
<dbReference type="OMA" id="LEVQECF"/>
<dbReference type="InParanoid" id="B4NK27"/>
<feature type="chain" id="PRO_5002816424" description="Kazal-like domain-containing protein" evidence="1">
    <location>
        <begin position="20"/>
        <end position="156"/>
    </location>
</feature>